<keyword evidence="4" id="KW-1185">Reference proteome</keyword>
<feature type="coiled-coil region" evidence="1">
    <location>
        <begin position="82"/>
        <end position="109"/>
    </location>
</feature>
<comment type="caution">
    <text evidence="3">The sequence shown here is derived from an EMBL/GenBank/DDBJ whole genome shotgun (WGS) entry which is preliminary data.</text>
</comment>
<feature type="non-terminal residue" evidence="3">
    <location>
        <position position="1"/>
    </location>
</feature>
<gene>
    <name evidence="3" type="ORF">KR093_008858</name>
</gene>
<accession>A0AAD4JX61</accession>
<dbReference type="EMBL" id="JAJJHW010002774">
    <property type="protein sequence ID" value="KAH8366074.1"/>
    <property type="molecule type" value="Genomic_DNA"/>
</dbReference>
<dbReference type="AlphaFoldDB" id="A0AAD4JX61"/>
<keyword evidence="1" id="KW-0175">Coiled coil</keyword>
<evidence type="ECO:0000256" key="1">
    <source>
        <dbReference type="SAM" id="Coils"/>
    </source>
</evidence>
<feature type="compositionally biased region" description="Low complexity" evidence="2">
    <location>
        <begin position="46"/>
        <end position="58"/>
    </location>
</feature>
<evidence type="ECO:0000313" key="3">
    <source>
        <dbReference type="EMBL" id="KAH8366074.1"/>
    </source>
</evidence>
<evidence type="ECO:0000256" key="2">
    <source>
        <dbReference type="SAM" id="MobiDB-lite"/>
    </source>
</evidence>
<protein>
    <submittedName>
        <fullName evidence="3">Uncharacterized protein</fullName>
    </submittedName>
</protein>
<sequence length="168" mass="18393">TAATTAAVATNAAATDAADVDGCASEIGAANDICVVEMLQPKDTASNSNSIRNSNNTSHRAGRRRCSVGGKCIWPATDWLRRLRNKQQLQQTQLQRDQLQRDAEQREQSRTRRSSVLLMVLLSGSEMEAKAVVVSEQQAIMTTPQQPPPRLSRTATEEMDDAIDALWL</sequence>
<feature type="region of interest" description="Disordered" evidence="2">
    <location>
        <begin position="44"/>
        <end position="64"/>
    </location>
</feature>
<organism evidence="3 4">
    <name type="scientific">Drosophila rubida</name>
    <dbReference type="NCBI Taxonomy" id="30044"/>
    <lineage>
        <taxon>Eukaryota</taxon>
        <taxon>Metazoa</taxon>
        <taxon>Ecdysozoa</taxon>
        <taxon>Arthropoda</taxon>
        <taxon>Hexapoda</taxon>
        <taxon>Insecta</taxon>
        <taxon>Pterygota</taxon>
        <taxon>Neoptera</taxon>
        <taxon>Endopterygota</taxon>
        <taxon>Diptera</taxon>
        <taxon>Brachycera</taxon>
        <taxon>Muscomorpha</taxon>
        <taxon>Ephydroidea</taxon>
        <taxon>Drosophilidae</taxon>
        <taxon>Drosophila</taxon>
    </lineage>
</organism>
<name>A0AAD4JX61_9MUSC</name>
<evidence type="ECO:0000313" key="4">
    <source>
        <dbReference type="Proteomes" id="UP001200034"/>
    </source>
</evidence>
<proteinExistence type="predicted"/>
<reference evidence="3" key="1">
    <citation type="journal article" date="2021" name="Mol. Ecol. Resour.">
        <title>Phylogenomic analyses of the genus Drosophila reveals genomic signals of climate adaptation.</title>
        <authorList>
            <person name="Li F."/>
            <person name="Rane R.V."/>
            <person name="Luria V."/>
            <person name="Xiong Z."/>
            <person name="Chen J."/>
            <person name="Li Z."/>
            <person name="Catullo R.A."/>
            <person name="Griffin P.C."/>
            <person name="Schiffer M."/>
            <person name="Pearce S."/>
            <person name="Lee S.F."/>
            <person name="McElroy K."/>
            <person name="Stocker A."/>
            <person name="Shirriffs J."/>
            <person name="Cockerell F."/>
            <person name="Coppin C."/>
            <person name="Sgro C.M."/>
            <person name="Karger A."/>
            <person name="Cain J.W."/>
            <person name="Weber J.A."/>
            <person name="Santpere G."/>
            <person name="Kirschner M.W."/>
            <person name="Hoffmann A.A."/>
            <person name="Oakeshott J.G."/>
            <person name="Zhang G."/>
        </authorList>
    </citation>
    <scope>NUCLEOTIDE SEQUENCE</scope>
    <source>
        <strain evidence="3">BGI-SZ-2011g</strain>
    </source>
</reference>
<dbReference type="Proteomes" id="UP001200034">
    <property type="component" value="Unassembled WGS sequence"/>
</dbReference>